<dbReference type="AlphaFoldDB" id="Q05HN8"/>
<feature type="chain" id="PRO_5004164822" evidence="1">
    <location>
        <begin position="23"/>
        <end position="43"/>
    </location>
</feature>
<evidence type="ECO:0000313" key="3">
    <source>
        <dbReference type="Proteomes" id="UP000006735"/>
    </source>
</evidence>
<organism evidence="2 3">
    <name type="scientific">Xanthomonas oryzae pv. oryzae (strain KACC10331 / KXO85)</name>
    <dbReference type="NCBI Taxonomy" id="291331"/>
    <lineage>
        <taxon>Bacteria</taxon>
        <taxon>Pseudomonadati</taxon>
        <taxon>Pseudomonadota</taxon>
        <taxon>Gammaproteobacteria</taxon>
        <taxon>Lysobacterales</taxon>
        <taxon>Lysobacteraceae</taxon>
        <taxon>Xanthomonas</taxon>
    </lineage>
</organism>
<dbReference type="STRING" id="291331.XOO4746"/>
<dbReference type="Proteomes" id="UP000006735">
    <property type="component" value="Chromosome"/>
</dbReference>
<dbReference type="EMBL" id="AE013598">
    <property type="protein sequence ID" value="ABJ89894.1"/>
    <property type="molecule type" value="Genomic_DNA"/>
</dbReference>
<feature type="signal peptide" evidence="1">
    <location>
        <begin position="1"/>
        <end position="22"/>
    </location>
</feature>
<evidence type="ECO:0000313" key="2">
    <source>
        <dbReference type="EMBL" id="ABJ89894.1"/>
    </source>
</evidence>
<sequence>MSDIIKQAMYALILSAPSTAAAGAFFWQPASSAARAIAAVSGA</sequence>
<gene>
    <name evidence="2" type="ordered locus">XOO4746</name>
</gene>
<reference evidence="2 3" key="1">
    <citation type="journal article" date="2005" name="Nucleic Acids Res.">
        <title>The genome sequence of Xanthomonas oryzae pathovar oryzae KACC10331, the bacterial blight pathogen of rice.</title>
        <authorList>
            <person name="Lee B.M."/>
            <person name="Park Y.J."/>
            <person name="Park D.S."/>
            <person name="Kang H.W."/>
            <person name="Kim J.G."/>
            <person name="Song E.S."/>
            <person name="Park I.C."/>
            <person name="Yoon U.H."/>
            <person name="Hahn J.H."/>
            <person name="Koo B.S."/>
            <person name="Lee G.B."/>
            <person name="Kim H."/>
            <person name="Park H.S."/>
            <person name="Yoon K.O."/>
            <person name="Kim J.H."/>
            <person name="Jung C.H."/>
            <person name="Koh N.H."/>
            <person name="Seo J.S."/>
            <person name="Go S.J."/>
        </authorList>
    </citation>
    <scope>NUCLEOTIDE SEQUENCE [LARGE SCALE GENOMIC DNA]</scope>
    <source>
        <strain evidence="3">KACC10331 / KXO85</strain>
    </source>
</reference>
<keyword evidence="3" id="KW-1185">Reference proteome</keyword>
<proteinExistence type="predicted"/>
<protein>
    <submittedName>
        <fullName evidence="2">Uncharacterized protein</fullName>
    </submittedName>
</protein>
<dbReference type="KEGG" id="xoo:XOO4746"/>
<evidence type="ECO:0000256" key="1">
    <source>
        <dbReference type="SAM" id="SignalP"/>
    </source>
</evidence>
<name>Q05HN8_XANOR</name>
<keyword evidence="1" id="KW-0732">Signal</keyword>
<dbReference type="HOGENOM" id="CLU_3241520_0_0_6"/>
<accession>Q05HN8</accession>